<keyword evidence="5" id="KW-1185">Reference proteome</keyword>
<feature type="chain" id="PRO_5045363343" evidence="2">
    <location>
        <begin position="25"/>
        <end position="280"/>
    </location>
</feature>
<dbReference type="InterPro" id="IPR011250">
    <property type="entry name" value="OMP/PagP_B-barrel"/>
</dbReference>
<evidence type="ECO:0000313" key="4">
    <source>
        <dbReference type="EMBL" id="MBO0951247.1"/>
    </source>
</evidence>
<dbReference type="EMBL" id="JAFMYW010000007">
    <property type="protein sequence ID" value="MBO0951247.1"/>
    <property type="molecule type" value="Genomic_DNA"/>
</dbReference>
<evidence type="ECO:0000259" key="3">
    <source>
        <dbReference type="Pfam" id="PF13505"/>
    </source>
</evidence>
<evidence type="ECO:0000256" key="2">
    <source>
        <dbReference type="SAM" id="SignalP"/>
    </source>
</evidence>
<evidence type="ECO:0000313" key="5">
    <source>
        <dbReference type="Proteomes" id="UP000664628"/>
    </source>
</evidence>
<dbReference type="RefSeq" id="WP_207331201.1">
    <property type="nucleotide sequence ID" value="NZ_JAFMYW010000007.1"/>
</dbReference>
<dbReference type="Gene3D" id="2.40.160.20">
    <property type="match status" value="1"/>
</dbReference>
<accession>A0ABS3JMK2</accession>
<keyword evidence="1 2" id="KW-0732">Signal</keyword>
<proteinExistence type="predicted"/>
<sequence length="280" mass="30535">MLIRLNEKLVTCLLVLCAGTTAHAQQSSRFSRPDEPGQLAFTAGVGAANYLGDLNERVAFRRGEIGFAIAAGLAYRLTDHLSTRAEVRVIQLKGSQQGTSHEANNLSFRSTNPELAGGLQLDLLPASAKPKLNPYLVVGVGFTYLSPQARYQDRWVRLPRLDTEGDGYSRLAVLASGGAGITLRLPGQWLLALELNHTLPSSDYVDDVSTVYPYASSLRGTEAIVLADRRAELGLPLHDPGDQRGFSPGKDTYLTGLIRLTVPLSSANERRFRRDMNCVR</sequence>
<dbReference type="Proteomes" id="UP000664628">
    <property type="component" value="Unassembled WGS sequence"/>
</dbReference>
<evidence type="ECO:0000256" key="1">
    <source>
        <dbReference type="ARBA" id="ARBA00022729"/>
    </source>
</evidence>
<dbReference type="InterPro" id="IPR027385">
    <property type="entry name" value="Beta-barrel_OMP"/>
</dbReference>
<feature type="domain" description="Outer membrane protein beta-barrel" evidence="3">
    <location>
        <begin position="14"/>
        <end position="199"/>
    </location>
</feature>
<comment type="caution">
    <text evidence="4">The sequence shown here is derived from an EMBL/GenBank/DDBJ whole genome shotgun (WGS) entry which is preliminary data.</text>
</comment>
<protein>
    <submittedName>
        <fullName evidence="4">Outer membrane beta-barrel protein</fullName>
    </submittedName>
</protein>
<reference evidence="4 5" key="1">
    <citation type="submission" date="2021-03" db="EMBL/GenBank/DDBJ databases">
        <title>Fibrella sp. HMF5405 genome sequencing and assembly.</title>
        <authorList>
            <person name="Kang H."/>
            <person name="Kim H."/>
            <person name="Bae S."/>
            <person name="Joh K."/>
        </authorList>
    </citation>
    <scope>NUCLEOTIDE SEQUENCE [LARGE SCALE GENOMIC DNA]</scope>
    <source>
        <strain evidence="4 5">HMF5405</strain>
    </source>
</reference>
<dbReference type="Pfam" id="PF13505">
    <property type="entry name" value="OMP_b-brl"/>
    <property type="match status" value="1"/>
</dbReference>
<organism evidence="4 5">
    <name type="scientific">Fibrella forsythiae</name>
    <dbReference type="NCBI Taxonomy" id="2817061"/>
    <lineage>
        <taxon>Bacteria</taxon>
        <taxon>Pseudomonadati</taxon>
        <taxon>Bacteroidota</taxon>
        <taxon>Cytophagia</taxon>
        <taxon>Cytophagales</taxon>
        <taxon>Spirosomataceae</taxon>
        <taxon>Fibrella</taxon>
    </lineage>
</organism>
<name>A0ABS3JMK2_9BACT</name>
<feature type="signal peptide" evidence="2">
    <location>
        <begin position="1"/>
        <end position="24"/>
    </location>
</feature>
<gene>
    <name evidence="4" type="ORF">J2I46_21870</name>
</gene>
<dbReference type="SUPFAM" id="SSF56925">
    <property type="entry name" value="OMPA-like"/>
    <property type="match status" value="1"/>
</dbReference>